<dbReference type="Gene3D" id="3.20.20.70">
    <property type="entry name" value="Aldolase class I"/>
    <property type="match status" value="1"/>
</dbReference>
<sequence length="317" mass="37050">MKFYFAPMEGVTGYIYRNIHHSYFPNVDKYFTPFIVANQSVSFKTRELQDIKPEHNQGMYVVPQILTNNAHDFIQTSKKIAEFGYHEINLNLGCPSGTVVAKGKGSGFLAMKDELNRFLEEIFQANVTKISIKTRIGRDNPEEFHDLMSIFNQYPLEELIIHPRIQKDMYKNTPNLPVFAEGLLLSKHEVCYNGDIFTVDDYEKFIAKFPQVKAVMLGRGIIANPAIIQEITSGKGLDKSILKEFHNRLVIEYKQILSGDRDVLFKMKEVWHYWSFMFTNYEKYVKKIRKAQRFTDYEQAVDNLFYEQEIRKAGYNL</sequence>
<dbReference type="Proteomes" id="UP000262969">
    <property type="component" value="Unassembled WGS sequence"/>
</dbReference>
<organism evidence="11 12">
    <name type="scientific">Lachnoclostridium phytofermentans</name>
    <dbReference type="NCBI Taxonomy" id="66219"/>
    <lineage>
        <taxon>Bacteria</taxon>
        <taxon>Bacillati</taxon>
        <taxon>Bacillota</taxon>
        <taxon>Clostridia</taxon>
        <taxon>Lachnospirales</taxon>
        <taxon>Lachnospiraceae</taxon>
    </lineage>
</organism>
<dbReference type="GO" id="GO:0003723">
    <property type="term" value="F:RNA binding"/>
    <property type="evidence" value="ECO:0007669"/>
    <property type="project" value="TreeGrafter"/>
</dbReference>
<dbReference type="AlphaFoldDB" id="A0A3D2X985"/>
<feature type="binding site" evidence="9">
    <location>
        <position position="64"/>
    </location>
    <ligand>
        <name>FMN</name>
        <dbReference type="ChEBI" id="CHEBI:58210"/>
    </ligand>
</feature>
<name>A0A3D2X985_9FIRM</name>
<dbReference type="InterPro" id="IPR018517">
    <property type="entry name" value="tRNA_hU_synthase_CS"/>
</dbReference>
<evidence type="ECO:0000313" key="12">
    <source>
        <dbReference type="Proteomes" id="UP000262969"/>
    </source>
</evidence>
<dbReference type="Pfam" id="PF01207">
    <property type="entry name" value="Dus"/>
    <property type="match status" value="1"/>
</dbReference>
<dbReference type="PANTHER" id="PTHR45846:SF1">
    <property type="entry name" value="TRNA-DIHYDROURIDINE(47) SYNTHASE [NAD(P)(+)]-LIKE"/>
    <property type="match status" value="1"/>
</dbReference>
<evidence type="ECO:0000256" key="5">
    <source>
        <dbReference type="ARBA" id="ARBA00022857"/>
    </source>
</evidence>
<keyword evidence="5" id="KW-0521">NADP</keyword>
<evidence type="ECO:0000313" key="11">
    <source>
        <dbReference type="EMBL" id="HCL03484.1"/>
    </source>
</evidence>
<dbReference type="SUPFAM" id="SSF51395">
    <property type="entry name" value="FMN-linked oxidoreductases"/>
    <property type="match status" value="1"/>
</dbReference>
<comment type="similarity">
    <text evidence="7">Belongs to the dus family.</text>
</comment>
<feature type="active site" description="Proton donor" evidence="8">
    <location>
        <position position="94"/>
    </location>
</feature>
<evidence type="ECO:0000256" key="3">
    <source>
        <dbReference type="ARBA" id="ARBA00022643"/>
    </source>
</evidence>
<dbReference type="GO" id="GO:0017150">
    <property type="term" value="F:tRNA dihydrouridine synthase activity"/>
    <property type="evidence" value="ECO:0007669"/>
    <property type="project" value="InterPro"/>
</dbReference>
<keyword evidence="6 7" id="KW-0560">Oxidoreductase</keyword>
<feature type="domain" description="DUS-like FMN-binding" evidence="10">
    <location>
        <begin position="5"/>
        <end position="302"/>
    </location>
</feature>
<evidence type="ECO:0000256" key="2">
    <source>
        <dbReference type="ARBA" id="ARBA00022630"/>
    </source>
</evidence>
<dbReference type="InterPro" id="IPR013785">
    <property type="entry name" value="Aldolase_TIM"/>
</dbReference>
<dbReference type="PROSITE" id="PS01136">
    <property type="entry name" value="UPF0034"/>
    <property type="match status" value="1"/>
</dbReference>
<evidence type="ECO:0000256" key="7">
    <source>
        <dbReference type="PIRNR" id="PIRNR006621"/>
    </source>
</evidence>
<keyword evidence="2 7" id="KW-0285">Flavoprotein</keyword>
<proteinExistence type="inferred from homology"/>
<feature type="binding site" evidence="9">
    <location>
        <position position="162"/>
    </location>
    <ligand>
        <name>FMN</name>
        <dbReference type="ChEBI" id="CHEBI:58210"/>
    </ligand>
</feature>
<dbReference type="InterPro" id="IPR001269">
    <property type="entry name" value="DUS_fam"/>
</dbReference>
<evidence type="ECO:0000256" key="6">
    <source>
        <dbReference type="ARBA" id="ARBA00023002"/>
    </source>
</evidence>
<feature type="binding site" evidence="9">
    <location>
        <begin position="218"/>
        <end position="219"/>
    </location>
    <ligand>
        <name>FMN</name>
        <dbReference type="ChEBI" id="CHEBI:58210"/>
    </ligand>
</feature>
<accession>A0A3D2X985</accession>
<comment type="caution">
    <text evidence="11">The sequence shown here is derived from an EMBL/GenBank/DDBJ whole genome shotgun (WGS) entry which is preliminary data.</text>
</comment>
<evidence type="ECO:0000256" key="4">
    <source>
        <dbReference type="ARBA" id="ARBA00022694"/>
    </source>
</evidence>
<dbReference type="EMBL" id="DPVV01000462">
    <property type="protein sequence ID" value="HCL03484.1"/>
    <property type="molecule type" value="Genomic_DNA"/>
</dbReference>
<evidence type="ECO:0000256" key="1">
    <source>
        <dbReference type="ARBA" id="ARBA00001917"/>
    </source>
</evidence>
<dbReference type="PANTHER" id="PTHR45846">
    <property type="entry name" value="TRNA-DIHYDROURIDINE(47) SYNTHASE [NAD(P)(+)]-LIKE"/>
    <property type="match status" value="1"/>
</dbReference>
<keyword evidence="9" id="KW-0547">Nucleotide-binding</keyword>
<reference evidence="11 12" key="1">
    <citation type="journal article" date="2018" name="Nat. Biotechnol.">
        <title>A standardized bacterial taxonomy based on genome phylogeny substantially revises the tree of life.</title>
        <authorList>
            <person name="Parks D.H."/>
            <person name="Chuvochina M."/>
            <person name="Waite D.W."/>
            <person name="Rinke C."/>
            <person name="Skarshewski A."/>
            <person name="Chaumeil P.A."/>
            <person name="Hugenholtz P."/>
        </authorList>
    </citation>
    <scope>NUCLEOTIDE SEQUENCE [LARGE SCALE GENOMIC DNA]</scope>
    <source>
        <strain evidence="11">UBA11728</strain>
    </source>
</reference>
<evidence type="ECO:0000256" key="8">
    <source>
        <dbReference type="PIRSR" id="PIRSR006621-1"/>
    </source>
</evidence>
<dbReference type="PIRSF" id="PIRSF006621">
    <property type="entry name" value="Dus"/>
    <property type="match status" value="1"/>
</dbReference>
<feature type="binding site" evidence="9">
    <location>
        <position position="133"/>
    </location>
    <ligand>
        <name>FMN</name>
        <dbReference type="ChEBI" id="CHEBI:58210"/>
    </ligand>
</feature>
<gene>
    <name evidence="11" type="ORF">DHW61_13925</name>
</gene>
<comment type="cofactor">
    <cofactor evidence="1 7 9">
        <name>FMN</name>
        <dbReference type="ChEBI" id="CHEBI:58210"/>
    </cofactor>
</comment>
<evidence type="ECO:0000256" key="9">
    <source>
        <dbReference type="PIRSR" id="PIRSR006621-2"/>
    </source>
</evidence>
<evidence type="ECO:0000259" key="10">
    <source>
        <dbReference type="Pfam" id="PF01207"/>
    </source>
</evidence>
<dbReference type="CDD" id="cd02801">
    <property type="entry name" value="DUS_like_FMN"/>
    <property type="match status" value="1"/>
</dbReference>
<dbReference type="EC" id="1.3.1.-" evidence="7"/>
<dbReference type="InterPro" id="IPR035587">
    <property type="entry name" value="DUS-like_FMN-bd"/>
</dbReference>
<keyword evidence="4 7" id="KW-0819">tRNA processing</keyword>
<comment type="function">
    <text evidence="7">Catalyzes the synthesis of 5,6-dihydrouridine (D), a modified base found in the D-loop of most tRNAs, via the reduction of the C5-C6 double bond in target uridines.</text>
</comment>
<keyword evidence="3 7" id="KW-0288">FMN</keyword>
<dbReference type="GO" id="GO:0050660">
    <property type="term" value="F:flavin adenine dinucleotide binding"/>
    <property type="evidence" value="ECO:0007669"/>
    <property type="project" value="InterPro"/>
</dbReference>
<protein>
    <recommendedName>
        <fullName evidence="7">tRNA-dihydrouridine synthase</fullName>
        <ecNumber evidence="7">1.3.1.-</ecNumber>
    </recommendedName>
</protein>